<dbReference type="PROSITE" id="PS50088">
    <property type="entry name" value="ANK_REPEAT"/>
    <property type="match status" value="1"/>
</dbReference>
<feature type="compositionally biased region" description="Low complexity" evidence="4">
    <location>
        <begin position="810"/>
        <end position="822"/>
    </location>
</feature>
<dbReference type="PROSITE" id="PS50297">
    <property type="entry name" value="ANK_REP_REGION"/>
    <property type="match status" value="1"/>
</dbReference>
<dbReference type="Proteomes" id="UP000006906">
    <property type="component" value="Chromosome 1"/>
</dbReference>
<dbReference type="GeneID" id="5715180"/>
<dbReference type="InterPro" id="IPR002110">
    <property type="entry name" value="Ankyrin_rpt"/>
</dbReference>
<reference evidence="5 6" key="1">
    <citation type="journal article" date="2007" name="Science">
        <title>The Chlamydomonas genome reveals the evolution of key animal and plant functions.</title>
        <authorList>
            <person name="Merchant S.S."/>
            <person name="Prochnik S.E."/>
            <person name="Vallon O."/>
            <person name="Harris E.H."/>
            <person name="Karpowicz S.J."/>
            <person name="Witman G.B."/>
            <person name="Terry A."/>
            <person name="Salamov A."/>
            <person name="Fritz-Laylin L.K."/>
            <person name="Marechal-Drouard L."/>
            <person name="Marshall W.F."/>
            <person name="Qu L.H."/>
            <person name="Nelson D.R."/>
            <person name="Sanderfoot A.A."/>
            <person name="Spalding M.H."/>
            <person name="Kapitonov V.V."/>
            <person name="Ren Q."/>
            <person name="Ferris P."/>
            <person name="Lindquist E."/>
            <person name="Shapiro H."/>
            <person name="Lucas S.M."/>
            <person name="Grimwood J."/>
            <person name="Schmutz J."/>
            <person name="Cardol P."/>
            <person name="Cerutti H."/>
            <person name="Chanfreau G."/>
            <person name="Chen C.L."/>
            <person name="Cognat V."/>
            <person name="Croft M.T."/>
            <person name="Dent R."/>
            <person name="Dutcher S."/>
            <person name="Fernandez E."/>
            <person name="Fukuzawa H."/>
            <person name="Gonzalez-Ballester D."/>
            <person name="Gonzalez-Halphen D."/>
            <person name="Hallmann A."/>
            <person name="Hanikenne M."/>
            <person name="Hippler M."/>
            <person name="Inwood W."/>
            <person name="Jabbari K."/>
            <person name="Kalanon M."/>
            <person name="Kuras R."/>
            <person name="Lefebvre P.A."/>
            <person name="Lemaire S.D."/>
            <person name="Lobanov A.V."/>
            <person name="Lohr M."/>
            <person name="Manuell A."/>
            <person name="Meier I."/>
            <person name="Mets L."/>
            <person name="Mittag M."/>
            <person name="Mittelmeier T."/>
            <person name="Moroney J.V."/>
            <person name="Moseley J."/>
            <person name="Napoli C."/>
            <person name="Nedelcu A.M."/>
            <person name="Niyogi K."/>
            <person name="Novoselov S.V."/>
            <person name="Paulsen I.T."/>
            <person name="Pazour G."/>
            <person name="Purton S."/>
            <person name="Ral J.P."/>
            <person name="Riano-Pachon D.M."/>
            <person name="Riekhof W."/>
            <person name="Rymarquis L."/>
            <person name="Schroda M."/>
            <person name="Stern D."/>
            <person name="Umen J."/>
            <person name="Willows R."/>
            <person name="Wilson N."/>
            <person name="Zimmer S.L."/>
            <person name="Allmer J."/>
            <person name="Balk J."/>
            <person name="Bisova K."/>
            <person name="Chen C.J."/>
            <person name="Elias M."/>
            <person name="Gendler K."/>
            <person name="Hauser C."/>
            <person name="Lamb M.R."/>
            <person name="Ledford H."/>
            <person name="Long J.C."/>
            <person name="Minagawa J."/>
            <person name="Page M.D."/>
            <person name="Pan J."/>
            <person name="Pootakham W."/>
            <person name="Roje S."/>
            <person name="Rose A."/>
            <person name="Stahlberg E."/>
            <person name="Terauchi A.M."/>
            <person name="Yang P."/>
            <person name="Ball S."/>
            <person name="Bowler C."/>
            <person name="Dieckmann C.L."/>
            <person name="Gladyshev V.N."/>
            <person name="Green P."/>
            <person name="Jorgensen R."/>
            <person name="Mayfield S."/>
            <person name="Mueller-Roeber B."/>
            <person name="Rajamani S."/>
            <person name="Sayre R.T."/>
            <person name="Brokstein P."/>
            <person name="Dubchak I."/>
            <person name="Goodstein D."/>
            <person name="Hornick L."/>
            <person name="Huang Y.W."/>
            <person name="Jhaveri J."/>
            <person name="Luo Y."/>
            <person name="Martinez D."/>
            <person name="Ngau W.C."/>
            <person name="Otillar B."/>
            <person name="Poliakov A."/>
            <person name="Porter A."/>
            <person name="Szajkowski L."/>
            <person name="Werner G."/>
            <person name="Zhou K."/>
            <person name="Grigoriev I.V."/>
            <person name="Rokhsar D.S."/>
            <person name="Grossman A.R."/>
        </authorList>
    </citation>
    <scope>NUCLEOTIDE SEQUENCE [LARGE SCALE GENOMIC DNA]</scope>
    <source>
        <strain evidence="6">CC-503</strain>
    </source>
</reference>
<dbReference type="InParanoid" id="A0A2K3E5Y7"/>
<name>A0A2K3E5Y7_CHLRE</name>
<dbReference type="EMBL" id="CM008962">
    <property type="protein sequence ID" value="PNW88215.1"/>
    <property type="molecule type" value="Genomic_DNA"/>
</dbReference>
<dbReference type="PANTHER" id="PTHR24173">
    <property type="entry name" value="ANKYRIN REPEAT CONTAINING"/>
    <property type="match status" value="1"/>
</dbReference>
<dbReference type="OrthoDB" id="194358at2759"/>
<keyword evidence="6" id="KW-1185">Reference proteome</keyword>
<feature type="compositionally biased region" description="Basic and acidic residues" evidence="4">
    <location>
        <begin position="504"/>
        <end position="515"/>
    </location>
</feature>
<dbReference type="Pfam" id="PF00023">
    <property type="entry name" value="Ank"/>
    <property type="match status" value="1"/>
</dbReference>
<sequence>MGNCISPVSAPLFDAISDGKCEEAVAALTECPALAAKRAFPGKRTLYHVCAEQGSLDVLRRLCEHIWKTVPDNHGSVSDRLASAGPAFHPAIQEVVNRTDESGLTPLMLACSEGHPRVVEYLLSQGADAWACDRLMGRAALHFAARADHGDCIDALLSSPYVQLVGKARGRTECKLVDFPSHCGLTPLHYAGVCVSSLDAASALLRHGADPNARCWQEGIDNLLQMEPGSTPLHSAARNHNLPFAMLLLKYWNTNLRHLETTDPRVVGNRSGVRAYELPGARASKSLHRVLDPATPISAISDPFGEGDVAAGAAASAAIKASVDGATLRVAPHVAAPLSMRKQLLQQRRGHPGNAGEARPSSGDSAASGGSRSSSASAGAKPGSAGHTTSSGPGSAGANQSAKAPAAKAPAPAARQGPAAVGSTPSFKVPSLPDWHAGTAKAPEQAGAAGDEQDNQQQLTMPPGWEDLLPQQGQAATAVAGAAANAAHPNGPAGRRPDFISVYRSEELDHSDGGDQQRLARTTAKPGLGQEASSSLRGTPSKMALAPPNPGALHSPTGNSKGARAALSPAPSLKKLGSSKRISPFSPGSIFPEAPQQHQLQKPPPLQAQSSGLLRHGSLPTQAGADPSGLMLTAPERTTPTRHSHCGGPQAHGESAAAPSGRCPASPARAAGARMSDSGKPGRQSGPLPRPSNPHCSTRNSDDAGTFAFSNISNSTGGGSSAGAGTADSSRVPSPDLELIPPPSAGETAAFSSPGGAAAANCRTSSATSSYSGSSPRAGSGSDARRRSMHMPPPALTLSPSGKASGDIRASYPAPGSASPSALGKKLAKNLSRKLSYAAEAVVNSIKAEEPGACGWQVGRVSGHGGPGAASPGLRTSYNGGGSMGLRASALASPSKSVLTAWSEAPLAADVSAGGSSNAAPTSGFGRSDSLNRAAATALFAAPARMQSRLETVPDFTRDSHAEDAVPVPITMFPHRHEDLQPIARGDAAFGRVSTSYSGQGSGPAAPPPASFARSSSQSRVAMSSVRAPAAPLEREQLLVPADDADAAGGGLAKRTSHAALRLAPPSPAPPPATSRGARLRGASDFGGGGNGPAAALSPSRKPLVSPVW</sequence>
<evidence type="ECO:0000256" key="4">
    <source>
        <dbReference type="SAM" id="MobiDB-lite"/>
    </source>
</evidence>
<evidence type="ECO:0000313" key="6">
    <source>
        <dbReference type="Proteomes" id="UP000006906"/>
    </source>
</evidence>
<feature type="region of interest" description="Disordered" evidence="4">
    <location>
        <begin position="994"/>
        <end position="1109"/>
    </location>
</feature>
<protein>
    <submittedName>
        <fullName evidence="5">Uncharacterized protein</fullName>
    </submittedName>
</protein>
<dbReference type="AlphaFoldDB" id="A0A2K3E5Y7"/>
<dbReference type="SUPFAM" id="SSF48403">
    <property type="entry name" value="Ankyrin repeat"/>
    <property type="match status" value="1"/>
</dbReference>
<dbReference type="Gene3D" id="1.25.40.20">
    <property type="entry name" value="Ankyrin repeat-containing domain"/>
    <property type="match status" value="2"/>
</dbReference>
<dbReference type="PANTHER" id="PTHR24173:SF74">
    <property type="entry name" value="ANKYRIN REPEAT DOMAIN-CONTAINING PROTEIN 16"/>
    <property type="match status" value="1"/>
</dbReference>
<feature type="compositionally biased region" description="Low complexity" evidence="4">
    <location>
        <begin position="396"/>
        <end position="420"/>
    </location>
</feature>
<dbReference type="Pfam" id="PF12796">
    <property type="entry name" value="Ank_2"/>
    <property type="match status" value="1"/>
</dbReference>
<feature type="compositionally biased region" description="Low complexity" evidence="4">
    <location>
        <begin position="749"/>
        <end position="782"/>
    </location>
</feature>
<feature type="compositionally biased region" description="Low complexity" evidence="4">
    <location>
        <begin position="361"/>
        <end position="386"/>
    </location>
</feature>
<dbReference type="SMART" id="SM00248">
    <property type="entry name" value="ANK"/>
    <property type="match status" value="5"/>
</dbReference>
<organism evidence="5 6">
    <name type="scientific">Chlamydomonas reinhardtii</name>
    <name type="common">Chlamydomonas smithii</name>
    <dbReference type="NCBI Taxonomy" id="3055"/>
    <lineage>
        <taxon>Eukaryota</taxon>
        <taxon>Viridiplantae</taxon>
        <taxon>Chlorophyta</taxon>
        <taxon>core chlorophytes</taxon>
        <taxon>Chlorophyceae</taxon>
        <taxon>CS clade</taxon>
        <taxon>Chlamydomonadales</taxon>
        <taxon>Chlamydomonadaceae</taxon>
        <taxon>Chlamydomonas</taxon>
    </lineage>
</organism>
<dbReference type="KEGG" id="cre:CHLRE_01g019550v5"/>
<feature type="compositionally biased region" description="Low complexity" evidence="4">
    <location>
        <begin position="1011"/>
        <end position="1028"/>
    </location>
</feature>
<feature type="region of interest" description="Disordered" evidence="4">
    <location>
        <begin position="346"/>
        <end position="824"/>
    </location>
</feature>
<feature type="compositionally biased region" description="Low complexity" evidence="4">
    <location>
        <begin position="470"/>
        <end position="494"/>
    </location>
</feature>
<evidence type="ECO:0000256" key="2">
    <source>
        <dbReference type="ARBA" id="ARBA00023043"/>
    </source>
</evidence>
<feature type="repeat" description="ANK" evidence="3">
    <location>
        <begin position="102"/>
        <end position="134"/>
    </location>
</feature>
<accession>A0A2K3E5Y7</accession>
<proteinExistence type="predicted"/>
<dbReference type="InterPro" id="IPR036770">
    <property type="entry name" value="Ankyrin_rpt-contain_sf"/>
</dbReference>
<dbReference type="PaxDb" id="3055-EDP09684"/>
<keyword evidence="1" id="KW-0677">Repeat</keyword>
<evidence type="ECO:0000256" key="3">
    <source>
        <dbReference type="PROSITE-ProRule" id="PRU00023"/>
    </source>
</evidence>
<evidence type="ECO:0000313" key="5">
    <source>
        <dbReference type="EMBL" id="PNW88215.1"/>
    </source>
</evidence>
<dbReference type="ExpressionAtlas" id="A0A2K3E5Y7">
    <property type="expression patterns" value="differential"/>
</dbReference>
<dbReference type="RefSeq" id="XP_042928363.1">
    <property type="nucleotide sequence ID" value="XM_043058449.1"/>
</dbReference>
<dbReference type="Gramene" id="PNW88215">
    <property type="protein sequence ID" value="PNW88215"/>
    <property type="gene ID" value="CHLRE_01g019550v5"/>
</dbReference>
<gene>
    <name evidence="5" type="ORF">CHLRE_01g019550v5</name>
</gene>
<keyword evidence="2 3" id="KW-0040">ANK repeat</keyword>
<evidence type="ECO:0000256" key="1">
    <source>
        <dbReference type="ARBA" id="ARBA00022737"/>
    </source>
</evidence>